<dbReference type="EMBL" id="RBXL01000001">
    <property type="protein sequence ID" value="RKT45218.1"/>
    <property type="molecule type" value="Genomic_DNA"/>
</dbReference>
<evidence type="ECO:0000259" key="6">
    <source>
        <dbReference type="SMART" id="SM00984"/>
    </source>
</evidence>
<dbReference type="InterPro" id="IPR028359">
    <property type="entry name" value="UDP_ManNAc/GlcNAc_DH"/>
</dbReference>
<feature type="region of interest" description="Disordered" evidence="5">
    <location>
        <begin position="153"/>
        <end position="179"/>
    </location>
</feature>
<dbReference type="SUPFAM" id="SSF48179">
    <property type="entry name" value="6-phosphogluconate dehydrogenase C-terminal domain-like"/>
    <property type="match status" value="1"/>
</dbReference>
<accession>A0A495VBK9</accession>
<dbReference type="AlphaFoldDB" id="A0A495VBK9"/>
<dbReference type="InterPro" id="IPR036291">
    <property type="entry name" value="NAD(P)-bd_dom_sf"/>
</dbReference>
<dbReference type="InterPro" id="IPR017476">
    <property type="entry name" value="UDP-Glc/GDP-Man"/>
</dbReference>
<dbReference type="InterPro" id="IPR014027">
    <property type="entry name" value="UDP-Glc/GDP-Man_DH_C"/>
</dbReference>
<dbReference type="PANTHER" id="PTHR43491">
    <property type="entry name" value="UDP-N-ACETYL-D-MANNOSAMINE DEHYDROGENASE"/>
    <property type="match status" value="1"/>
</dbReference>
<dbReference type="Pfam" id="PF03721">
    <property type="entry name" value="UDPG_MGDP_dh_N"/>
    <property type="match status" value="1"/>
</dbReference>
<reference evidence="7 8" key="1">
    <citation type="submission" date="2018-10" db="EMBL/GenBank/DDBJ databases">
        <title>Genomic Encyclopedia of Archaeal and Bacterial Type Strains, Phase II (KMG-II): from individual species to whole genera.</title>
        <authorList>
            <person name="Goeker M."/>
        </authorList>
    </citation>
    <scope>NUCLEOTIDE SEQUENCE [LARGE SCALE GENOMIC DNA]</scope>
    <source>
        <strain evidence="7 8">DSM 235</strain>
    </source>
</reference>
<dbReference type="Pfam" id="PF00984">
    <property type="entry name" value="UDPG_MGDP_dh"/>
    <property type="match status" value="1"/>
</dbReference>
<feature type="compositionally biased region" description="Low complexity" evidence="5">
    <location>
        <begin position="170"/>
        <end position="179"/>
    </location>
</feature>
<dbReference type="SUPFAM" id="SSF51735">
    <property type="entry name" value="NAD(P)-binding Rossmann-fold domains"/>
    <property type="match status" value="1"/>
</dbReference>
<keyword evidence="2" id="KW-0560">Oxidoreductase</keyword>
<dbReference type="GO" id="GO:0051287">
    <property type="term" value="F:NAD binding"/>
    <property type="evidence" value="ECO:0007669"/>
    <property type="project" value="InterPro"/>
</dbReference>
<dbReference type="Pfam" id="PF03720">
    <property type="entry name" value="UDPG_MGDP_dh_C"/>
    <property type="match status" value="1"/>
</dbReference>
<keyword evidence="3" id="KW-0520">NAD</keyword>
<organism evidence="7 8">
    <name type="scientific">Thiocapsa rosea</name>
    <dbReference type="NCBI Taxonomy" id="69360"/>
    <lineage>
        <taxon>Bacteria</taxon>
        <taxon>Pseudomonadati</taxon>
        <taxon>Pseudomonadota</taxon>
        <taxon>Gammaproteobacteria</taxon>
        <taxon>Chromatiales</taxon>
        <taxon>Chromatiaceae</taxon>
        <taxon>Thiocapsa</taxon>
    </lineage>
</organism>
<dbReference type="PANTHER" id="PTHR43491:SF2">
    <property type="entry name" value="UDP-N-ACETYL-D-MANNOSAMINE DEHYDROGENASE"/>
    <property type="match status" value="1"/>
</dbReference>
<dbReference type="InterPro" id="IPR001732">
    <property type="entry name" value="UDP-Glc/GDP-Man_DH_N"/>
</dbReference>
<evidence type="ECO:0000256" key="5">
    <source>
        <dbReference type="SAM" id="MobiDB-lite"/>
    </source>
</evidence>
<dbReference type="Proteomes" id="UP000274556">
    <property type="component" value="Unassembled WGS sequence"/>
</dbReference>
<proteinExistence type="inferred from homology"/>
<dbReference type="SMART" id="SM00984">
    <property type="entry name" value="UDPG_MGDP_dh_C"/>
    <property type="match status" value="1"/>
</dbReference>
<evidence type="ECO:0000256" key="4">
    <source>
        <dbReference type="PIRNR" id="PIRNR000124"/>
    </source>
</evidence>
<evidence type="ECO:0000256" key="1">
    <source>
        <dbReference type="ARBA" id="ARBA00006601"/>
    </source>
</evidence>
<dbReference type="SUPFAM" id="SSF52413">
    <property type="entry name" value="UDP-glucose/GDP-mannose dehydrogenase C-terminal domain"/>
    <property type="match status" value="1"/>
</dbReference>
<comment type="similarity">
    <text evidence="1 4">Belongs to the UDP-glucose/GDP-mannose dehydrogenase family.</text>
</comment>
<dbReference type="GO" id="GO:0016628">
    <property type="term" value="F:oxidoreductase activity, acting on the CH-CH group of donors, NAD or NADP as acceptor"/>
    <property type="evidence" value="ECO:0007669"/>
    <property type="project" value="InterPro"/>
</dbReference>
<evidence type="ECO:0000313" key="8">
    <source>
        <dbReference type="Proteomes" id="UP000274556"/>
    </source>
</evidence>
<dbReference type="InterPro" id="IPR008927">
    <property type="entry name" value="6-PGluconate_DH-like_C_sf"/>
</dbReference>
<comment type="caution">
    <text evidence="7">The sequence shown here is derived from an EMBL/GenBank/DDBJ whole genome shotgun (WGS) entry which is preliminary data.</text>
</comment>
<dbReference type="PIRSF" id="PIRSF000124">
    <property type="entry name" value="UDPglc_GDPman_dh"/>
    <property type="match status" value="1"/>
</dbReference>
<feature type="domain" description="UDP-glucose/GDP-mannose dehydrogenase C-terminal" evidence="6">
    <location>
        <begin position="372"/>
        <end position="473"/>
    </location>
</feature>
<evidence type="ECO:0000313" key="7">
    <source>
        <dbReference type="EMBL" id="RKT45218.1"/>
    </source>
</evidence>
<dbReference type="InterPro" id="IPR036220">
    <property type="entry name" value="UDP-Glc/GDP-Man_DH_C_sf"/>
</dbReference>
<sequence length="480" mass="52180">MDQALAHLKDPDTPIAIIGLGYVGLPLAVEFAKHRPVVGFDINQTRIAELKAGRDTTRETSPEDLAAARHLTYTSDLGALCRCRIFIVTVPTPVDDYKRPDLTPLIKASETVGKVLKPGDLVIYESTVYPGCTEEDCVPVLARASGLTYLHTDRRTAAPETPPNPDRRASASAAGRMSAGDIRHPAEATDEAPTPPDHNGFYCGYSPERINPGDQEHRLTNIKKVTSGSTPEIAAVVDALYNEIITAGTHPASSIRVAEAAKVIENTQRDLNIALMNELALIFDKLGIDTLEVLEAAGSKWNFLPFRPGLVGGHCIGVDPYYLTHKAVAIGYHPEIILAGRRINDRMGAHVAEAVVKLMLKSGIDVCESRILVLGLAFKENCPDLRNTRVIDIILALRDYNIAVDCYDPWIDRAEAKHEYGLDCLPEAPAPGSYDAVILAVAHRDLVESGATGIRRWAKPKAILYDVKSVLPVNTVDGRL</sequence>
<protein>
    <submittedName>
        <fullName evidence="7">UDP-N-acetyl-D-galactosamine dehydrogenase</fullName>
    </submittedName>
</protein>
<gene>
    <name evidence="7" type="ORF">BDD21_2637</name>
</gene>
<keyword evidence="8" id="KW-1185">Reference proteome</keyword>
<dbReference type="PIRSF" id="PIRSF500136">
    <property type="entry name" value="UDP_ManNAc_DH"/>
    <property type="match status" value="1"/>
</dbReference>
<dbReference type="NCBIfam" id="TIGR03026">
    <property type="entry name" value="NDP-sugDHase"/>
    <property type="match status" value="1"/>
</dbReference>
<dbReference type="OrthoDB" id="9803238at2"/>
<dbReference type="RefSeq" id="WP_120797531.1">
    <property type="nucleotide sequence ID" value="NZ_RBXL01000001.1"/>
</dbReference>
<dbReference type="GO" id="GO:0016616">
    <property type="term" value="F:oxidoreductase activity, acting on the CH-OH group of donors, NAD or NADP as acceptor"/>
    <property type="evidence" value="ECO:0007669"/>
    <property type="project" value="InterPro"/>
</dbReference>
<evidence type="ECO:0000256" key="2">
    <source>
        <dbReference type="ARBA" id="ARBA00023002"/>
    </source>
</evidence>
<dbReference type="InterPro" id="IPR014026">
    <property type="entry name" value="UDP-Glc/GDP-Man_DH_dimer"/>
</dbReference>
<evidence type="ECO:0000256" key="3">
    <source>
        <dbReference type="ARBA" id="ARBA00023027"/>
    </source>
</evidence>
<name>A0A495VBK9_9GAMM</name>
<dbReference type="Gene3D" id="3.40.50.720">
    <property type="entry name" value="NAD(P)-binding Rossmann-like Domain"/>
    <property type="match status" value="3"/>
</dbReference>
<dbReference type="GO" id="GO:0000271">
    <property type="term" value="P:polysaccharide biosynthetic process"/>
    <property type="evidence" value="ECO:0007669"/>
    <property type="project" value="InterPro"/>
</dbReference>